<keyword evidence="2" id="KW-1185">Reference proteome</keyword>
<proteinExistence type="predicted"/>
<dbReference type="Proteomes" id="UP001151760">
    <property type="component" value="Unassembled WGS sequence"/>
</dbReference>
<accession>A0ABQ4Y9I9</accession>
<dbReference type="EMBL" id="BQNB010010225">
    <property type="protein sequence ID" value="GJS74354.1"/>
    <property type="molecule type" value="Genomic_DNA"/>
</dbReference>
<name>A0ABQ4Y9I9_9ASTR</name>
<reference evidence="1" key="1">
    <citation type="journal article" date="2022" name="Int. J. Mol. Sci.">
        <title>Draft Genome of Tanacetum Coccineum: Genomic Comparison of Closely Related Tanacetum-Family Plants.</title>
        <authorList>
            <person name="Yamashiro T."/>
            <person name="Shiraishi A."/>
            <person name="Nakayama K."/>
            <person name="Satake H."/>
        </authorList>
    </citation>
    <scope>NUCLEOTIDE SEQUENCE</scope>
</reference>
<sequence>MGHRHLDVDEVQKISIPYQFYDKDLWKVCNQYGNVVDAFIPNRRSKSEKKLAPRADHKDNGVYGYSNSYAHAVMIEFQKEASKKKFKANVGIDLLHVEDQDEGKVFWVRAKEVSGWIPDFVEDDEEESDTDDEIRDEELYDESAGLHNHATVEGESHVEEVSETIFENEQYQAHKKDDLNVGQNDIRLKDPFNIYDLLNKKQDNIIRGSSSNNLKYPPRFTPTVATKVQSNAFKKLKIKGYECLQNIHDEKVAYEVKKTCSLSNSKNDKEESICSGHFKKLWQVSHTILDYQVTDLQRIFWMRFLNLFQVLTLCNLAGEELSLSVSDAIGHTDLFSGSEKSFGGMVHSGLGVAGLSPSGIGLKPHSGRTLGECRGYRCPPGSDLCSKSHQLHLCVVIASRLR</sequence>
<evidence type="ECO:0000313" key="2">
    <source>
        <dbReference type="Proteomes" id="UP001151760"/>
    </source>
</evidence>
<evidence type="ECO:0000313" key="1">
    <source>
        <dbReference type="EMBL" id="GJS74354.1"/>
    </source>
</evidence>
<comment type="caution">
    <text evidence="1">The sequence shown here is derived from an EMBL/GenBank/DDBJ whole genome shotgun (WGS) entry which is preliminary data.</text>
</comment>
<protein>
    <submittedName>
        <fullName evidence="1">Uncharacterized protein</fullName>
    </submittedName>
</protein>
<gene>
    <name evidence="1" type="ORF">Tco_0707195</name>
</gene>
<reference evidence="1" key="2">
    <citation type="submission" date="2022-01" db="EMBL/GenBank/DDBJ databases">
        <authorList>
            <person name="Yamashiro T."/>
            <person name="Shiraishi A."/>
            <person name="Satake H."/>
            <person name="Nakayama K."/>
        </authorList>
    </citation>
    <scope>NUCLEOTIDE SEQUENCE</scope>
</reference>
<organism evidence="1 2">
    <name type="scientific">Tanacetum coccineum</name>
    <dbReference type="NCBI Taxonomy" id="301880"/>
    <lineage>
        <taxon>Eukaryota</taxon>
        <taxon>Viridiplantae</taxon>
        <taxon>Streptophyta</taxon>
        <taxon>Embryophyta</taxon>
        <taxon>Tracheophyta</taxon>
        <taxon>Spermatophyta</taxon>
        <taxon>Magnoliopsida</taxon>
        <taxon>eudicotyledons</taxon>
        <taxon>Gunneridae</taxon>
        <taxon>Pentapetalae</taxon>
        <taxon>asterids</taxon>
        <taxon>campanulids</taxon>
        <taxon>Asterales</taxon>
        <taxon>Asteraceae</taxon>
        <taxon>Asteroideae</taxon>
        <taxon>Anthemideae</taxon>
        <taxon>Anthemidinae</taxon>
        <taxon>Tanacetum</taxon>
    </lineage>
</organism>